<sequence>MIIVDGRSFSDFQKKIKSFLKDGIPKSYQLISRFQAARKITDLYMKKTLKLKNELKETDVLSLTPDMWSSSNKNTFMVITAHYIHQNNLKSIVLDFRHFSGRYTGLHIANRMFEIHKKFEIVEKTRFATTDSGANIIKGFKDFKSMYGVDIERFPCISHTLHLIITKSLQLWSQRTIANDDNADYEFSIEDIDIIADINISSENEADTHETIERYLYDSENETDNDKVLINNSIEIFSLAL</sequence>
<comment type="subcellular location">
    <subcellularLocation>
        <location evidence="1">Nucleus</location>
    </subcellularLocation>
</comment>
<evidence type="ECO:0008006" key="8">
    <source>
        <dbReference type="Google" id="ProtNLM"/>
    </source>
</evidence>
<evidence type="ECO:0000313" key="6">
    <source>
        <dbReference type="EMBL" id="OAF67618.1"/>
    </source>
</evidence>
<evidence type="ECO:0000256" key="3">
    <source>
        <dbReference type="ARBA" id="ARBA00022771"/>
    </source>
</evidence>
<dbReference type="EMBL" id="LWCA01000616">
    <property type="protein sequence ID" value="OAF67618.1"/>
    <property type="molecule type" value="Genomic_DNA"/>
</dbReference>
<dbReference type="SUPFAM" id="SSF53098">
    <property type="entry name" value="Ribonuclease H-like"/>
    <property type="match status" value="1"/>
</dbReference>
<dbReference type="GO" id="GO:0005634">
    <property type="term" value="C:nucleus"/>
    <property type="evidence" value="ECO:0007669"/>
    <property type="project" value="UniProtKB-SubCell"/>
</dbReference>
<comment type="caution">
    <text evidence="6">The sequence shown here is derived from an EMBL/GenBank/DDBJ whole genome shotgun (WGS) entry which is preliminary data.</text>
</comment>
<dbReference type="OrthoDB" id="10046233at2759"/>
<name>A0A177B020_9BILA</name>
<evidence type="ECO:0000256" key="5">
    <source>
        <dbReference type="ARBA" id="ARBA00023242"/>
    </source>
</evidence>
<reference evidence="6 7" key="1">
    <citation type="submission" date="2016-04" db="EMBL/GenBank/DDBJ databases">
        <title>The genome of Intoshia linei affirms orthonectids as highly simplified spiralians.</title>
        <authorList>
            <person name="Mikhailov K.V."/>
            <person name="Slusarev G.S."/>
            <person name="Nikitin M.A."/>
            <person name="Logacheva M.D."/>
            <person name="Penin A."/>
            <person name="Aleoshin V."/>
            <person name="Panchin Y.V."/>
        </authorList>
    </citation>
    <scope>NUCLEOTIDE SEQUENCE [LARGE SCALE GENOMIC DNA]</scope>
    <source>
        <strain evidence="6">Intl2013</strain>
        <tissue evidence="6">Whole animal</tissue>
    </source>
</reference>
<dbReference type="PANTHER" id="PTHR46481:SF10">
    <property type="entry name" value="ZINC FINGER BED DOMAIN-CONTAINING PROTEIN 39"/>
    <property type="match status" value="1"/>
</dbReference>
<evidence type="ECO:0000256" key="2">
    <source>
        <dbReference type="ARBA" id="ARBA00022723"/>
    </source>
</evidence>
<dbReference type="InterPro" id="IPR052035">
    <property type="entry name" value="ZnF_BED_domain_contain"/>
</dbReference>
<protein>
    <recommendedName>
        <fullName evidence="8">DUF659 domain-containing protein</fullName>
    </recommendedName>
</protein>
<dbReference type="PANTHER" id="PTHR46481">
    <property type="entry name" value="ZINC FINGER BED DOMAIN-CONTAINING PROTEIN 4"/>
    <property type="match status" value="1"/>
</dbReference>
<evidence type="ECO:0000313" key="7">
    <source>
        <dbReference type="Proteomes" id="UP000078046"/>
    </source>
</evidence>
<evidence type="ECO:0000256" key="1">
    <source>
        <dbReference type="ARBA" id="ARBA00004123"/>
    </source>
</evidence>
<dbReference type="AlphaFoldDB" id="A0A177B020"/>
<gene>
    <name evidence="6" type="ORF">A3Q56_04672</name>
</gene>
<proteinExistence type="predicted"/>
<dbReference type="InterPro" id="IPR012337">
    <property type="entry name" value="RNaseH-like_sf"/>
</dbReference>
<keyword evidence="7" id="KW-1185">Reference proteome</keyword>
<evidence type="ECO:0000256" key="4">
    <source>
        <dbReference type="ARBA" id="ARBA00022833"/>
    </source>
</evidence>
<accession>A0A177B020</accession>
<dbReference type="GO" id="GO:0008270">
    <property type="term" value="F:zinc ion binding"/>
    <property type="evidence" value="ECO:0007669"/>
    <property type="project" value="UniProtKB-KW"/>
</dbReference>
<keyword evidence="4" id="KW-0862">Zinc</keyword>
<organism evidence="6 7">
    <name type="scientific">Intoshia linei</name>
    <dbReference type="NCBI Taxonomy" id="1819745"/>
    <lineage>
        <taxon>Eukaryota</taxon>
        <taxon>Metazoa</taxon>
        <taxon>Spiralia</taxon>
        <taxon>Lophotrochozoa</taxon>
        <taxon>Mesozoa</taxon>
        <taxon>Orthonectida</taxon>
        <taxon>Rhopaluridae</taxon>
        <taxon>Intoshia</taxon>
    </lineage>
</organism>
<keyword evidence="3" id="KW-0863">Zinc-finger</keyword>
<keyword evidence="5" id="KW-0539">Nucleus</keyword>
<dbReference type="Proteomes" id="UP000078046">
    <property type="component" value="Unassembled WGS sequence"/>
</dbReference>
<keyword evidence="2" id="KW-0479">Metal-binding</keyword>